<proteinExistence type="predicted"/>
<dbReference type="Proteomes" id="UP001144978">
    <property type="component" value="Unassembled WGS sequence"/>
</dbReference>
<organism evidence="1 2">
    <name type="scientific">Trametes sanguinea</name>
    <dbReference type="NCBI Taxonomy" id="158606"/>
    <lineage>
        <taxon>Eukaryota</taxon>
        <taxon>Fungi</taxon>
        <taxon>Dikarya</taxon>
        <taxon>Basidiomycota</taxon>
        <taxon>Agaricomycotina</taxon>
        <taxon>Agaricomycetes</taxon>
        <taxon>Polyporales</taxon>
        <taxon>Polyporaceae</taxon>
        <taxon>Trametes</taxon>
    </lineage>
</organism>
<keyword evidence="2" id="KW-1185">Reference proteome</keyword>
<sequence length="165" mass="18016">MLGFPPVEGGTNPEDQRRGLRQDGPRNARARPPSGLTFVVYLTEASLKETSSETAMETSSEEYQLLFPGSHGSIPPPPPVPPTNDLFSPSETTDLFGFLENFDWDFNLDSQLPDVPPDPLYHTRATAAAALAESTTTAVIYPTCGYKAHYTRQEPFTVVLSVSLV</sequence>
<comment type="caution">
    <text evidence="1">The sequence shown here is derived from an EMBL/GenBank/DDBJ whole genome shotgun (WGS) entry which is preliminary data.</text>
</comment>
<evidence type="ECO:0000313" key="2">
    <source>
        <dbReference type="Proteomes" id="UP001144978"/>
    </source>
</evidence>
<gene>
    <name evidence="1" type="ORF">NUW54_g6700</name>
</gene>
<evidence type="ECO:0000313" key="1">
    <source>
        <dbReference type="EMBL" id="KAJ3000931.1"/>
    </source>
</evidence>
<protein>
    <submittedName>
        <fullName evidence="1">Uncharacterized protein</fullName>
    </submittedName>
</protein>
<dbReference type="EMBL" id="JANSHE010001822">
    <property type="protein sequence ID" value="KAJ3000931.1"/>
    <property type="molecule type" value="Genomic_DNA"/>
</dbReference>
<name>A0ACC1PSN5_9APHY</name>
<reference evidence="1" key="1">
    <citation type="submission" date="2022-08" db="EMBL/GenBank/DDBJ databases">
        <title>Genome Sequence of Pycnoporus sanguineus.</title>
        <authorList>
            <person name="Buettner E."/>
        </authorList>
    </citation>
    <scope>NUCLEOTIDE SEQUENCE</scope>
    <source>
        <strain evidence="1">CG-C14</strain>
    </source>
</reference>
<accession>A0ACC1PSN5</accession>